<organism evidence="7 8">
    <name type="scientific">Luminiphilus syltensis NOR5-1B</name>
    <dbReference type="NCBI Taxonomy" id="565045"/>
    <lineage>
        <taxon>Bacteria</taxon>
        <taxon>Pseudomonadati</taxon>
        <taxon>Pseudomonadota</taxon>
        <taxon>Gammaproteobacteria</taxon>
        <taxon>Cellvibrionales</taxon>
        <taxon>Halieaceae</taxon>
        <taxon>Luminiphilus</taxon>
    </lineage>
</organism>
<evidence type="ECO:0000256" key="1">
    <source>
        <dbReference type="ARBA" id="ARBA00004141"/>
    </source>
</evidence>
<dbReference type="OrthoDB" id="9762833at2"/>
<feature type="transmembrane region" description="Helical" evidence="6">
    <location>
        <begin position="394"/>
        <end position="416"/>
    </location>
</feature>
<dbReference type="PROSITE" id="PS50267">
    <property type="entry name" value="NA_NEUROTRAN_SYMP_3"/>
    <property type="match status" value="1"/>
</dbReference>
<dbReference type="InterPro" id="IPR000175">
    <property type="entry name" value="Na/ntran_symport"/>
</dbReference>
<dbReference type="SUPFAM" id="SSF161070">
    <property type="entry name" value="SNF-like"/>
    <property type="match status" value="1"/>
</dbReference>
<dbReference type="PRINTS" id="PR00176">
    <property type="entry name" value="NANEUSMPORT"/>
</dbReference>
<keyword evidence="2" id="KW-0813">Transport</keyword>
<evidence type="ECO:0000313" key="7">
    <source>
        <dbReference type="EMBL" id="EED35306.1"/>
    </source>
</evidence>
<feature type="transmembrane region" description="Helical" evidence="6">
    <location>
        <begin position="33"/>
        <end position="51"/>
    </location>
</feature>
<feature type="transmembrane region" description="Helical" evidence="6">
    <location>
        <begin position="330"/>
        <end position="354"/>
    </location>
</feature>
<evidence type="ECO:0000256" key="3">
    <source>
        <dbReference type="ARBA" id="ARBA00022692"/>
    </source>
</evidence>
<evidence type="ECO:0000256" key="5">
    <source>
        <dbReference type="ARBA" id="ARBA00023136"/>
    </source>
</evidence>
<evidence type="ECO:0000256" key="2">
    <source>
        <dbReference type="ARBA" id="ARBA00022448"/>
    </source>
</evidence>
<feature type="transmembrane region" description="Helical" evidence="6">
    <location>
        <begin position="274"/>
        <end position="297"/>
    </location>
</feature>
<name>B8KWT9_9GAMM</name>
<keyword evidence="4 6" id="KW-1133">Transmembrane helix</keyword>
<dbReference type="EMBL" id="DS999411">
    <property type="protein sequence ID" value="EED35306.1"/>
    <property type="molecule type" value="Genomic_DNA"/>
</dbReference>
<gene>
    <name evidence="7" type="ORF">NOR51B_1251</name>
</gene>
<protein>
    <submittedName>
        <fullName evidence="7">Sodium-dependent transporter, putative</fullName>
    </submittedName>
</protein>
<dbReference type="HOGENOM" id="CLU_006855_3_4_6"/>
<dbReference type="PANTHER" id="PTHR42948:SF1">
    <property type="entry name" value="TRANSPORTER"/>
    <property type="match status" value="1"/>
</dbReference>
<dbReference type="CDD" id="cd10336">
    <property type="entry name" value="SLC6sbd_Tyt1-Like"/>
    <property type="match status" value="1"/>
</dbReference>
<dbReference type="InterPro" id="IPR037272">
    <property type="entry name" value="SNS_sf"/>
</dbReference>
<evidence type="ECO:0000256" key="4">
    <source>
        <dbReference type="ARBA" id="ARBA00022989"/>
    </source>
</evidence>
<dbReference type="PANTHER" id="PTHR42948">
    <property type="entry name" value="TRANSPORTER"/>
    <property type="match status" value="1"/>
</dbReference>
<keyword evidence="8" id="KW-1185">Reference proteome</keyword>
<dbReference type="InterPro" id="IPR047218">
    <property type="entry name" value="YocR/YhdH-like"/>
</dbReference>
<dbReference type="Pfam" id="PF00209">
    <property type="entry name" value="SNF"/>
    <property type="match status" value="1"/>
</dbReference>
<feature type="transmembrane region" description="Helical" evidence="6">
    <location>
        <begin position="169"/>
        <end position="187"/>
    </location>
</feature>
<feature type="transmembrane region" description="Helical" evidence="6">
    <location>
        <begin position="107"/>
        <end position="135"/>
    </location>
</feature>
<reference evidence="8" key="1">
    <citation type="journal article" date="2013" name="BMC Microbiol.">
        <title>Taxonomy and evolution of bacteriochlorophyll a-containing members of the OM60/NOR5 clade of marine gammaproteobacteria: description of Luminiphilus syltensis gen. nov., sp. nov., reclassification of Haliea rubra as Pseudohaliea rubra gen. nov., comb. nov., and emendation of Chromatocurvus halotolerans.</title>
        <authorList>
            <person name="Spring S."/>
            <person name="Riedel T."/>
            <person name="Sproer C."/>
            <person name="Yan S."/>
            <person name="Harder J."/>
            <person name="Fuchs B.M."/>
        </authorList>
    </citation>
    <scope>NUCLEOTIDE SEQUENCE [LARGE SCALE GENOMIC DNA]</scope>
    <source>
        <strain evidence="8">NOR51-B</strain>
    </source>
</reference>
<feature type="transmembrane region" description="Helical" evidence="6">
    <location>
        <begin position="194"/>
        <end position="214"/>
    </location>
</feature>
<dbReference type="AlphaFoldDB" id="B8KWT9"/>
<sequence>MGPLSGRLEAYLRSEFAVLDNNIPRPWQGRTTLVFALAAAAVGIGNVFRFPVMLGEYGGAPFFMVYVAALLLLSMPILVAEVVIGSHGRGSPMNAARWSTDTAGRSVFWSYLGPLQATVGLLLAAELVVIMAWMVDRGMALQSGELAAASANEVADRFLSMTEDSGRQLVAILAVVAAAGVAASLGLRIAMVLLAWLSLPTIGIAFAGLLDYTLTYGDLVLAQEFLFARNYEALTPPGVMAAVTCAMYTLAAGVGVGLCFGARSPRNLPILRSVAAAVVLDLAFAVTLAIIVVPLLFANNVAPSGGLPLLFVSISYAFANLPLGEFYGGLFFAALLIASFAALVALIEPALLILRRNASLTRLRASVLVAGILLITAAVIAFVGITLMTRLDDLIAGVLLPLSLLGIVAFVGWRIPRPLVRGELFREPFWLFIIWWELLRLVVPFALIGVVLWHWQ</sequence>
<dbReference type="eggNOG" id="COG0733">
    <property type="taxonomic scope" value="Bacteria"/>
</dbReference>
<keyword evidence="3 6" id="KW-0812">Transmembrane</keyword>
<feature type="transmembrane region" description="Helical" evidence="6">
    <location>
        <begin position="63"/>
        <end position="86"/>
    </location>
</feature>
<keyword evidence="5 6" id="KW-0472">Membrane</keyword>
<feature type="transmembrane region" description="Helical" evidence="6">
    <location>
        <begin position="366"/>
        <end position="388"/>
    </location>
</feature>
<comment type="subcellular location">
    <subcellularLocation>
        <location evidence="1">Membrane</location>
        <topology evidence="1">Multi-pass membrane protein</topology>
    </subcellularLocation>
</comment>
<dbReference type="GO" id="GO:0016020">
    <property type="term" value="C:membrane"/>
    <property type="evidence" value="ECO:0007669"/>
    <property type="project" value="UniProtKB-SubCell"/>
</dbReference>
<feature type="transmembrane region" description="Helical" evidence="6">
    <location>
        <begin position="428"/>
        <end position="455"/>
    </location>
</feature>
<evidence type="ECO:0000313" key="8">
    <source>
        <dbReference type="Proteomes" id="UP000004699"/>
    </source>
</evidence>
<evidence type="ECO:0000256" key="6">
    <source>
        <dbReference type="SAM" id="Phobius"/>
    </source>
</evidence>
<dbReference type="RefSeq" id="WP_009020052.1">
    <property type="nucleotide sequence ID" value="NZ_DS999411.1"/>
</dbReference>
<dbReference type="Proteomes" id="UP000004699">
    <property type="component" value="Unassembled WGS sequence"/>
</dbReference>
<accession>B8KWT9</accession>
<feature type="transmembrane region" description="Helical" evidence="6">
    <location>
        <begin position="234"/>
        <end position="262"/>
    </location>
</feature>
<proteinExistence type="predicted"/>
<dbReference type="STRING" id="565045.NOR51B_1251"/>